<dbReference type="PANTHER" id="PTHR34989:SF1">
    <property type="entry name" value="PROTEIN HDED"/>
    <property type="match status" value="1"/>
</dbReference>
<name>A0A561R8M2_9HYPH</name>
<feature type="transmembrane region" description="Helical" evidence="1">
    <location>
        <begin position="134"/>
        <end position="155"/>
    </location>
</feature>
<dbReference type="RefSeq" id="WP_145632710.1">
    <property type="nucleotide sequence ID" value="NZ_VIWP01000001.1"/>
</dbReference>
<evidence type="ECO:0000313" key="2">
    <source>
        <dbReference type="EMBL" id="TWF58971.1"/>
    </source>
</evidence>
<dbReference type="AlphaFoldDB" id="A0A561R8M2"/>
<comment type="caution">
    <text evidence="2">The sequence shown here is derived from an EMBL/GenBank/DDBJ whole genome shotgun (WGS) entry which is preliminary data.</text>
</comment>
<keyword evidence="1" id="KW-0812">Transmembrane</keyword>
<accession>A0A561R8M2</accession>
<keyword evidence="1" id="KW-1133">Transmembrane helix</keyword>
<dbReference type="Proteomes" id="UP000320653">
    <property type="component" value="Unassembled WGS sequence"/>
</dbReference>
<feature type="transmembrane region" description="Helical" evidence="1">
    <location>
        <begin position="24"/>
        <end position="46"/>
    </location>
</feature>
<evidence type="ECO:0000313" key="3">
    <source>
        <dbReference type="Proteomes" id="UP000320653"/>
    </source>
</evidence>
<dbReference type="PANTHER" id="PTHR34989">
    <property type="entry name" value="PROTEIN HDED"/>
    <property type="match status" value="1"/>
</dbReference>
<dbReference type="EMBL" id="VIWP01000001">
    <property type="protein sequence ID" value="TWF58971.1"/>
    <property type="molecule type" value="Genomic_DNA"/>
</dbReference>
<keyword evidence="3" id="KW-1185">Reference proteome</keyword>
<keyword evidence="1" id="KW-0472">Membrane</keyword>
<dbReference type="GO" id="GO:0005886">
    <property type="term" value="C:plasma membrane"/>
    <property type="evidence" value="ECO:0007669"/>
    <property type="project" value="TreeGrafter"/>
</dbReference>
<dbReference type="InterPro" id="IPR052712">
    <property type="entry name" value="Acid_resist_chaperone_HdeD"/>
</dbReference>
<gene>
    <name evidence="2" type="ORF">FHW37_101775</name>
</gene>
<feature type="transmembrane region" description="Helical" evidence="1">
    <location>
        <begin position="52"/>
        <end position="71"/>
    </location>
</feature>
<protein>
    <submittedName>
        <fullName evidence="2">Uncharacterized membrane protein HdeD (DUF308 family)</fullName>
    </submittedName>
</protein>
<evidence type="ECO:0000256" key="1">
    <source>
        <dbReference type="SAM" id="Phobius"/>
    </source>
</evidence>
<proteinExistence type="predicted"/>
<feature type="transmembrane region" description="Helical" evidence="1">
    <location>
        <begin position="78"/>
        <end position="96"/>
    </location>
</feature>
<dbReference type="OrthoDB" id="9815400at2"/>
<reference evidence="2 3" key="1">
    <citation type="submission" date="2019-06" db="EMBL/GenBank/DDBJ databases">
        <title>Sorghum-associated microbial communities from plants grown in Nebraska, USA.</title>
        <authorList>
            <person name="Schachtman D."/>
        </authorList>
    </citation>
    <scope>NUCLEOTIDE SEQUENCE [LARGE SCALE GENOMIC DNA]</scope>
    <source>
        <strain evidence="2 3">1225</strain>
    </source>
</reference>
<feature type="transmembrane region" description="Helical" evidence="1">
    <location>
        <begin position="102"/>
        <end position="127"/>
    </location>
</feature>
<sequence>MARTTRPASYPQQTTLLKERQGNILVTGILVTAAGMTFFCNIVAVAGVSWQVIGLMLLTTGLLQFHASWQIRERVPSVMWGTTVALYAAFGVLAFINPSTRIAALSLAFFAGLIATGTMRCCCGYVLQAAGRGWRWLVTGGGFTIAMGSLLMAGWPYNDLATAGRLLALDLTAYGLSLVGFALYLGSDVTKGRAKKRLR</sequence>
<organism evidence="2 3">
    <name type="scientific">Neorhizobium alkalisoli</name>
    <dbReference type="NCBI Taxonomy" id="528178"/>
    <lineage>
        <taxon>Bacteria</taxon>
        <taxon>Pseudomonadati</taxon>
        <taxon>Pseudomonadota</taxon>
        <taxon>Alphaproteobacteria</taxon>
        <taxon>Hyphomicrobiales</taxon>
        <taxon>Rhizobiaceae</taxon>
        <taxon>Rhizobium/Agrobacterium group</taxon>
        <taxon>Neorhizobium</taxon>
    </lineage>
</organism>
<feature type="transmembrane region" description="Helical" evidence="1">
    <location>
        <begin position="167"/>
        <end position="187"/>
    </location>
</feature>